<comment type="caution">
    <text evidence="1">The sequence shown here is derived from an EMBL/GenBank/DDBJ whole genome shotgun (WGS) entry which is preliminary data.</text>
</comment>
<protein>
    <submittedName>
        <fullName evidence="1">ATPase</fullName>
    </submittedName>
</protein>
<dbReference type="EMBL" id="MKEK01000001">
    <property type="protein sequence ID" value="OEY69285.1"/>
    <property type="molecule type" value="Genomic_DNA"/>
</dbReference>
<organism evidence="1 2">
    <name type="scientific">Rheinheimera salexigens</name>
    <dbReference type="NCBI Taxonomy" id="1628148"/>
    <lineage>
        <taxon>Bacteria</taxon>
        <taxon>Pseudomonadati</taxon>
        <taxon>Pseudomonadota</taxon>
        <taxon>Gammaproteobacteria</taxon>
        <taxon>Chromatiales</taxon>
        <taxon>Chromatiaceae</taxon>
        <taxon>Rheinheimera</taxon>
    </lineage>
</organism>
<dbReference type="PIRSF" id="PIRSF019381">
    <property type="entry name" value="YcjX"/>
    <property type="match status" value="1"/>
</dbReference>
<dbReference type="OrthoDB" id="9777645at2"/>
<dbReference type="Pfam" id="PF04317">
    <property type="entry name" value="DUF463"/>
    <property type="match status" value="1"/>
</dbReference>
<name>A0A1E7Q530_9GAMM</name>
<dbReference type="PANTHER" id="PTHR38605">
    <property type="entry name" value="ATPASE-RELATED"/>
    <property type="match status" value="1"/>
</dbReference>
<dbReference type="Proteomes" id="UP000242258">
    <property type="component" value="Unassembled WGS sequence"/>
</dbReference>
<gene>
    <name evidence="1" type="ORF">BI198_06675</name>
</gene>
<evidence type="ECO:0000313" key="1">
    <source>
        <dbReference type="EMBL" id="OEY69285.1"/>
    </source>
</evidence>
<accession>A0A1E7Q530</accession>
<sequence>MSLYQKIRQQSREFSQRTLDRHLRLGVTGLSGSGKTAFITSLVQQLTHGDLPAHLPFFAVVREKRYLGGQVNQQQRLSVPRFPVEQNLQHLQQQPPVWPPSTRGWSQLSLTLRYKAATGLRARLQSRSELALNIVDYPGEWLLDLPLLNMDYQQWCEFSWRLFRQPHRQAAANDFEQHLRLLNLQDGSELALQHSTEQYKALLQQYHDTPGAYLNQPGRLLVPGELAGAPMLQLFPLLPEQAGEHSALAKKLEQHYKSYCKNVIEPFYQQHFARLDRQIILVDCLSALNHGYAAMQELQQALQLILKSFHYGPSSLLTRLFKPQISKVLFAASKSDHATPEQHKALSLLLQQLLHQPLKLSHYQSAITEVMAIAAIRASTSGYVQADGLAQPCIRGETLGQKSVTYFPGEVPATIPSAEFFNQHKFEFLALQPISWAEHEPLPHVRMDHVLQFMLGDKME</sequence>
<dbReference type="STRING" id="1628148.BI198_06675"/>
<dbReference type="RefSeq" id="WP_070048851.1">
    <property type="nucleotide sequence ID" value="NZ_CBCSDO010000006.1"/>
</dbReference>
<dbReference type="InterPro" id="IPR007413">
    <property type="entry name" value="YcjX-like"/>
</dbReference>
<reference evidence="2" key="1">
    <citation type="submission" date="2016-09" db="EMBL/GenBank/DDBJ databases">
        <authorList>
            <person name="Wan X."/>
            <person name="Hou S."/>
        </authorList>
    </citation>
    <scope>NUCLEOTIDE SEQUENCE [LARGE SCALE GENOMIC DNA]</scope>
    <source>
        <strain evidence="2">KH87</strain>
    </source>
</reference>
<keyword evidence="2" id="KW-1185">Reference proteome</keyword>
<proteinExistence type="predicted"/>
<dbReference type="PANTHER" id="PTHR38605:SF1">
    <property type="entry name" value="ATPASE"/>
    <property type="match status" value="1"/>
</dbReference>
<evidence type="ECO:0000313" key="2">
    <source>
        <dbReference type="Proteomes" id="UP000242258"/>
    </source>
</evidence>
<dbReference type="AlphaFoldDB" id="A0A1E7Q530"/>